<dbReference type="GO" id="GO:0003677">
    <property type="term" value="F:DNA binding"/>
    <property type="evidence" value="ECO:0007669"/>
    <property type="project" value="UniProtKB-KW"/>
</dbReference>
<dbReference type="InterPro" id="IPR012318">
    <property type="entry name" value="HTH_CRP"/>
</dbReference>
<organism evidence="5 6">
    <name type="scientific">Aquisalinus luteolus</name>
    <dbReference type="NCBI Taxonomy" id="1566827"/>
    <lineage>
        <taxon>Bacteria</taxon>
        <taxon>Pseudomonadati</taxon>
        <taxon>Pseudomonadota</taxon>
        <taxon>Alphaproteobacteria</taxon>
        <taxon>Parvularculales</taxon>
        <taxon>Parvularculaceae</taxon>
        <taxon>Aquisalinus</taxon>
    </lineage>
</organism>
<dbReference type="AlphaFoldDB" id="A0A8J3A7D8"/>
<proteinExistence type="predicted"/>
<dbReference type="SMART" id="SM00419">
    <property type="entry name" value="HTH_CRP"/>
    <property type="match status" value="1"/>
</dbReference>
<dbReference type="SUPFAM" id="SSF46785">
    <property type="entry name" value="Winged helix' DNA-binding domain"/>
    <property type="match status" value="1"/>
</dbReference>
<dbReference type="InterPro" id="IPR036388">
    <property type="entry name" value="WH-like_DNA-bd_sf"/>
</dbReference>
<dbReference type="InterPro" id="IPR000595">
    <property type="entry name" value="cNMP-bd_dom"/>
</dbReference>
<dbReference type="Proteomes" id="UP000621856">
    <property type="component" value="Unassembled WGS sequence"/>
</dbReference>
<evidence type="ECO:0000256" key="3">
    <source>
        <dbReference type="ARBA" id="ARBA00023163"/>
    </source>
</evidence>
<dbReference type="Gene3D" id="2.60.120.10">
    <property type="entry name" value="Jelly Rolls"/>
    <property type="match status" value="1"/>
</dbReference>
<evidence type="ECO:0000256" key="1">
    <source>
        <dbReference type="ARBA" id="ARBA00023015"/>
    </source>
</evidence>
<dbReference type="InterPro" id="IPR036390">
    <property type="entry name" value="WH_DNA-bd_sf"/>
</dbReference>
<dbReference type="SUPFAM" id="SSF51206">
    <property type="entry name" value="cAMP-binding domain-like"/>
    <property type="match status" value="1"/>
</dbReference>
<dbReference type="InterPro" id="IPR018490">
    <property type="entry name" value="cNMP-bd_dom_sf"/>
</dbReference>
<keyword evidence="1" id="KW-0805">Transcription regulation</keyword>
<evidence type="ECO:0000313" key="6">
    <source>
        <dbReference type="Proteomes" id="UP000621856"/>
    </source>
</evidence>
<dbReference type="PROSITE" id="PS51063">
    <property type="entry name" value="HTH_CRP_2"/>
    <property type="match status" value="1"/>
</dbReference>
<dbReference type="Pfam" id="PF00027">
    <property type="entry name" value="cNMP_binding"/>
    <property type="match status" value="1"/>
</dbReference>
<feature type="domain" description="HTH crp-type" evidence="4">
    <location>
        <begin position="173"/>
        <end position="247"/>
    </location>
</feature>
<dbReference type="Pfam" id="PF13545">
    <property type="entry name" value="HTH_Crp_2"/>
    <property type="match status" value="1"/>
</dbReference>
<reference evidence="5" key="2">
    <citation type="submission" date="2020-09" db="EMBL/GenBank/DDBJ databases">
        <authorList>
            <person name="Sun Q."/>
            <person name="Zhou Y."/>
        </authorList>
    </citation>
    <scope>NUCLEOTIDE SEQUENCE</scope>
    <source>
        <strain evidence="5">CGMCC 1.14984</strain>
    </source>
</reference>
<dbReference type="Gene3D" id="1.10.10.10">
    <property type="entry name" value="Winged helix-like DNA-binding domain superfamily/Winged helix DNA-binding domain"/>
    <property type="match status" value="1"/>
</dbReference>
<protein>
    <submittedName>
        <fullName evidence="5">Crp/Fnr family transcriptional regulator</fullName>
    </submittedName>
</protein>
<comment type="caution">
    <text evidence="5">The sequence shown here is derived from an EMBL/GenBank/DDBJ whole genome shotgun (WGS) entry which is preliminary data.</text>
</comment>
<gene>
    <name evidence="5" type="ORF">GCM10011355_20900</name>
</gene>
<keyword evidence="3" id="KW-0804">Transcription</keyword>
<sequence>MDSMLCACVSWVMTQTYPAGQTRETLPRPHRNMLVRKLEGFGPLPEADRKLVARLADGGRQLPPRSDIITEGQNPENVHLIVSGMACRYKLIDSGCRQILAIFLPGDFCDLHVFILDHMDHSISTLTDCTVVDMPRSAVFQMLERPAIAKALWWATLVDEAVLRERLVDIGRRPARERISHLLCEIYVRMQAVGLVDGQSFDFRLTQTDIADALGLTNVSVNKVIMELRRDGVLEASNAHISVLKPDALQAIGKFSDDYLHLT</sequence>
<dbReference type="GO" id="GO:0006355">
    <property type="term" value="P:regulation of DNA-templated transcription"/>
    <property type="evidence" value="ECO:0007669"/>
    <property type="project" value="InterPro"/>
</dbReference>
<evidence type="ECO:0000256" key="2">
    <source>
        <dbReference type="ARBA" id="ARBA00023125"/>
    </source>
</evidence>
<evidence type="ECO:0000259" key="4">
    <source>
        <dbReference type="PROSITE" id="PS51063"/>
    </source>
</evidence>
<keyword evidence="2" id="KW-0238">DNA-binding</keyword>
<name>A0A8J3A7D8_9PROT</name>
<reference evidence="5" key="1">
    <citation type="journal article" date="2014" name="Int. J. Syst. Evol. Microbiol.">
        <title>Complete genome sequence of Corynebacterium casei LMG S-19264T (=DSM 44701T), isolated from a smear-ripened cheese.</title>
        <authorList>
            <consortium name="US DOE Joint Genome Institute (JGI-PGF)"/>
            <person name="Walter F."/>
            <person name="Albersmeier A."/>
            <person name="Kalinowski J."/>
            <person name="Ruckert C."/>
        </authorList>
    </citation>
    <scope>NUCLEOTIDE SEQUENCE</scope>
    <source>
        <strain evidence="5">CGMCC 1.14984</strain>
    </source>
</reference>
<evidence type="ECO:0000313" key="5">
    <source>
        <dbReference type="EMBL" id="GGH98102.1"/>
    </source>
</evidence>
<dbReference type="CDD" id="cd00038">
    <property type="entry name" value="CAP_ED"/>
    <property type="match status" value="1"/>
</dbReference>
<dbReference type="EMBL" id="BMGZ01000002">
    <property type="protein sequence ID" value="GGH98102.1"/>
    <property type="molecule type" value="Genomic_DNA"/>
</dbReference>
<accession>A0A8J3A7D8</accession>
<dbReference type="InterPro" id="IPR014710">
    <property type="entry name" value="RmlC-like_jellyroll"/>
</dbReference>